<evidence type="ECO:0000256" key="4">
    <source>
        <dbReference type="HAMAP-Rule" id="MF_00667"/>
    </source>
</evidence>
<comment type="similarity">
    <text evidence="2 4">Belongs to the SspH family.</text>
</comment>
<organism evidence="6 7">
    <name type="scientific">Falsibacillus albus</name>
    <dbReference type="NCBI Taxonomy" id="2478915"/>
    <lineage>
        <taxon>Bacteria</taxon>
        <taxon>Bacillati</taxon>
        <taxon>Bacillota</taxon>
        <taxon>Bacilli</taxon>
        <taxon>Bacillales</taxon>
        <taxon>Bacillaceae</taxon>
        <taxon>Falsibacillus</taxon>
    </lineage>
</organism>
<sequence length="59" mass="6501">MDAKRAQEISTSRTIANVICNGNQVYIEHVDQDNGMATIHPLNDANSKQSVSIDSLKEE</sequence>
<evidence type="ECO:0000256" key="2">
    <source>
        <dbReference type="ARBA" id="ARBA00006573"/>
    </source>
</evidence>
<dbReference type="RefSeq" id="WP_121680468.1">
    <property type="nucleotide sequence ID" value="NZ_RCVZ01000006.1"/>
</dbReference>
<reference evidence="6 7" key="1">
    <citation type="submission" date="2018-10" db="EMBL/GenBank/DDBJ databases">
        <title>Falsibacillus sp. genome draft.</title>
        <authorList>
            <person name="Shi S."/>
        </authorList>
    </citation>
    <scope>NUCLEOTIDE SEQUENCE [LARGE SCALE GENOMIC DNA]</scope>
    <source>
        <strain evidence="6 7">GY 10110</strain>
    </source>
</reference>
<dbReference type="EMBL" id="RCVZ01000006">
    <property type="protein sequence ID" value="RLQ95353.1"/>
    <property type="molecule type" value="Genomic_DNA"/>
</dbReference>
<feature type="region of interest" description="Disordered" evidence="5">
    <location>
        <begin position="38"/>
        <end position="59"/>
    </location>
</feature>
<evidence type="ECO:0000313" key="6">
    <source>
        <dbReference type="EMBL" id="RLQ95353.1"/>
    </source>
</evidence>
<dbReference type="NCBIfam" id="TIGR02861">
    <property type="entry name" value="SASP_H"/>
    <property type="match status" value="1"/>
</dbReference>
<name>A0A3L7JX87_9BACI</name>
<dbReference type="AlphaFoldDB" id="A0A3L7JX87"/>
<dbReference type="OrthoDB" id="2721675at2"/>
<comment type="induction">
    <text evidence="4">Expressed only in the forespore compartment of sporulating cells.</text>
</comment>
<keyword evidence="7" id="KW-1185">Reference proteome</keyword>
<keyword evidence="3 4" id="KW-0749">Sporulation</keyword>
<proteinExistence type="evidence at transcript level"/>
<feature type="compositionally biased region" description="Polar residues" evidence="5">
    <location>
        <begin position="44"/>
        <end position="53"/>
    </location>
</feature>
<gene>
    <name evidence="4" type="primary">sspH</name>
    <name evidence="6" type="ORF">D9X91_09940</name>
</gene>
<dbReference type="InterPro" id="IPR012610">
    <property type="entry name" value="SASP_SspH"/>
</dbReference>
<dbReference type="Pfam" id="PF08141">
    <property type="entry name" value="SspH"/>
    <property type="match status" value="1"/>
</dbReference>
<comment type="subcellular location">
    <subcellularLocation>
        <location evidence="1 4">Spore core</location>
    </subcellularLocation>
</comment>
<protein>
    <recommendedName>
        <fullName evidence="4">Small, acid-soluble spore protein H</fullName>
        <shortName evidence="4">SASP H</shortName>
    </recommendedName>
</protein>
<evidence type="ECO:0000256" key="5">
    <source>
        <dbReference type="SAM" id="MobiDB-lite"/>
    </source>
</evidence>
<dbReference type="GO" id="GO:0030435">
    <property type="term" value="P:sporulation resulting in formation of a cellular spore"/>
    <property type="evidence" value="ECO:0007669"/>
    <property type="project" value="UniProtKB-KW"/>
</dbReference>
<dbReference type="HAMAP" id="MF_00667">
    <property type="entry name" value="SspH"/>
    <property type="match status" value="1"/>
</dbReference>
<evidence type="ECO:0000313" key="7">
    <source>
        <dbReference type="Proteomes" id="UP000276770"/>
    </source>
</evidence>
<evidence type="ECO:0000256" key="3">
    <source>
        <dbReference type="ARBA" id="ARBA00022969"/>
    </source>
</evidence>
<dbReference type="GO" id="GO:0042601">
    <property type="term" value="C:endospore-forming forespore"/>
    <property type="evidence" value="ECO:0007669"/>
    <property type="project" value="InterPro"/>
</dbReference>
<dbReference type="Proteomes" id="UP000276770">
    <property type="component" value="Unassembled WGS sequence"/>
</dbReference>
<evidence type="ECO:0000256" key="1">
    <source>
        <dbReference type="ARBA" id="ARBA00004288"/>
    </source>
</evidence>
<accession>A0A3L7JX87</accession>
<comment type="caution">
    <text evidence="6">The sequence shown here is derived from an EMBL/GenBank/DDBJ whole genome shotgun (WGS) entry which is preliminary data.</text>
</comment>
<dbReference type="GO" id="GO:0030436">
    <property type="term" value="P:asexual sporulation"/>
    <property type="evidence" value="ECO:0007669"/>
    <property type="project" value="UniProtKB-UniRule"/>
</dbReference>